<feature type="transmembrane region" description="Helical" evidence="6">
    <location>
        <begin position="322"/>
        <end position="338"/>
    </location>
</feature>
<feature type="transmembrane region" description="Helical" evidence="6">
    <location>
        <begin position="385"/>
        <end position="407"/>
    </location>
</feature>
<keyword evidence="3 6" id="KW-0812">Transmembrane</keyword>
<evidence type="ECO:0000256" key="2">
    <source>
        <dbReference type="ARBA" id="ARBA00022475"/>
    </source>
</evidence>
<keyword evidence="4 6" id="KW-1133">Transmembrane helix</keyword>
<dbReference type="PANTHER" id="PTHR30250">
    <property type="entry name" value="PST FAMILY PREDICTED COLANIC ACID TRANSPORTER"/>
    <property type="match status" value="1"/>
</dbReference>
<evidence type="ECO:0000256" key="6">
    <source>
        <dbReference type="SAM" id="Phobius"/>
    </source>
</evidence>
<accession>A0A369TDN9</accession>
<feature type="transmembrane region" description="Helical" evidence="6">
    <location>
        <begin position="137"/>
        <end position="159"/>
    </location>
</feature>
<dbReference type="InterPro" id="IPR050833">
    <property type="entry name" value="Poly_Biosynth_Transport"/>
</dbReference>
<feature type="transmembrane region" description="Helical" evidence="6">
    <location>
        <begin position="95"/>
        <end position="117"/>
    </location>
</feature>
<feature type="transmembrane region" description="Helical" evidence="6">
    <location>
        <begin position="446"/>
        <end position="468"/>
    </location>
</feature>
<dbReference type="RefSeq" id="WP_114581790.1">
    <property type="nucleotide sequence ID" value="NZ_QPMH01000006.1"/>
</dbReference>
<keyword evidence="5 6" id="KW-0472">Membrane</keyword>
<comment type="subcellular location">
    <subcellularLocation>
        <location evidence="1">Cell membrane</location>
        <topology evidence="1">Multi-pass membrane protein</topology>
    </subcellularLocation>
</comment>
<name>A0A369TDN9_9PROT</name>
<evidence type="ECO:0000313" key="7">
    <source>
        <dbReference type="EMBL" id="RDD62277.1"/>
    </source>
</evidence>
<dbReference type="PANTHER" id="PTHR30250:SF26">
    <property type="entry name" value="PSMA PROTEIN"/>
    <property type="match status" value="1"/>
</dbReference>
<evidence type="ECO:0000256" key="1">
    <source>
        <dbReference type="ARBA" id="ARBA00004651"/>
    </source>
</evidence>
<dbReference type="AlphaFoldDB" id="A0A369TDN9"/>
<feature type="transmembrane region" description="Helical" evidence="6">
    <location>
        <begin position="52"/>
        <end position="74"/>
    </location>
</feature>
<reference evidence="7 8" key="1">
    <citation type="submission" date="2018-07" db="EMBL/GenBank/DDBJ databases">
        <title>Venubactetium sediminum gen. nov., sp. nov., isolated from a marine solar saltern.</title>
        <authorList>
            <person name="Wang S."/>
        </authorList>
    </citation>
    <scope>NUCLEOTIDE SEQUENCE [LARGE SCALE GENOMIC DNA]</scope>
    <source>
        <strain evidence="7 8">WD2A32</strain>
    </source>
</reference>
<dbReference type="GO" id="GO:0005886">
    <property type="term" value="C:plasma membrane"/>
    <property type="evidence" value="ECO:0007669"/>
    <property type="project" value="UniProtKB-SubCell"/>
</dbReference>
<sequence length="521" mass="57542">MTMGDSTQSAVAIDRRLVYVNSASSAAARLLNVFVLVWMYQYLLERISSEEFAIYPVIVSVMAFAPLFSSLFTGGVSRYVVDAYARRETEQVTRLISSLFPLLAVFGVVLLGLGFLFSWHIDHVLAIAPGQLWDARIMMVLLISSFLLTFILLPFGVGFHVKQKFVYLNLIEVARTVLRIVVLFVLLFGVSTRVLWVVVATVCAEVAATLLKTLVSRRLVPELRFRPRLFDFKTAKKLLGFGFWTSIGQLVAMIHTSAAVIILNQFGTSIDVTAYYIGSMIDRQIRTMTSMAVSPVQPAVTAMHATGDLNRMGRAYLRGGRYALWVTLLAACPLSVYSQEFVQLYIGNTYAETAIVIILLMGTFPFIFSTFMLGPVAIATARVRVFFLGAFITQVICVGLMVALVHWMEAGAVGVAFAIFVVHATANVVFFWPLGLTLAGEKLGRFLRQTIVPGLMPSLVGLVVWGGLKLHDAPDTWMELGAYTAIGALFYAAALYVYCMEPHEKDDVAWGIRKVAGLCRL</sequence>
<feature type="transmembrane region" description="Helical" evidence="6">
    <location>
        <begin position="235"/>
        <end position="252"/>
    </location>
</feature>
<feature type="transmembrane region" description="Helical" evidence="6">
    <location>
        <begin position="18"/>
        <end position="40"/>
    </location>
</feature>
<protein>
    <recommendedName>
        <fullName evidence="9">Polysaccharide biosynthesis protein C-terminal domain-containing protein</fullName>
    </recommendedName>
</protein>
<keyword evidence="8" id="KW-1185">Reference proteome</keyword>
<feature type="transmembrane region" description="Helical" evidence="6">
    <location>
        <begin position="350"/>
        <end position="373"/>
    </location>
</feature>
<keyword evidence="2" id="KW-1003">Cell membrane</keyword>
<evidence type="ECO:0008006" key="9">
    <source>
        <dbReference type="Google" id="ProtNLM"/>
    </source>
</evidence>
<gene>
    <name evidence="7" type="ORF">DRB17_08580</name>
</gene>
<dbReference type="Proteomes" id="UP000253941">
    <property type="component" value="Unassembled WGS sequence"/>
</dbReference>
<dbReference type="EMBL" id="QPMH01000006">
    <property type="protein sequence ID" value="RDD62277.1"/>
    <property type="molecule type" value="Genomic_DNA"/>
</dbReference>
<evidence type="ECO:0000256" key="4">
    <source>
        <dbReference type="ARBA" id="ARBA00022989"/>
    </source>
</evidence>
<feature type="transmembrane region" description="Helical" evidence="6">
    <location>
        <begin position="413"/>
        <end position="434"/>
    </location>
</feature>
<comment type="caution">
    <text evidence="7">The sequence shown here is derived from an EMBL/GenBank/DDBJ whole genome shotgun (WGS) entry which is preliminary data.</text>
</comment>
<evidence type="ECO:0000256" key="3">
    <source>
        <dbReference type="ARBA" id="ARBA00022692"/>
    </source>
</evidence>
<organism evidence="7 8">
    <name type="scientific">Ferruginivarius sediminum</name>
    <dbReference type="NCBI Taxonomy" id="2661937"/>
    <lineage>
        <taxon>Bacteria</taxon>
        <taxon>Pseudomonadati</taxon>
        <taxon>Pseudomonadota</taxon>
        <taxon>Alphaproteobacteria</taxon>
        <taxon>Rhodospirillales</taxon>
        <taxon>Rhodospirillaceae</taxon>
        <taxon>Ferruginivarius</taxon>
    </lineage>
</organism>
<proteinExistence type="predicted"/>
<evidence type="ECO:0000313" key="8">
    <source>
        <dbReference type="Proteomes" id="UP000253941"/>
    </source>
</evidence>
<feature type="transmembrane region" description="Helical" evidence="6">
    <location>
        <begin position="480"/>
        <end position="499"/>
    </location>
</feature>
<evidence type="ECO:0000256" key="5">
    <source>
        <dbReference type="ARBA" id="ARBA00023136"/>
    </source>
</evidence>